<evidence type="ECO:0000256" key="1">
    <source>
        <dbReference type="SAM" id="Coils"/>
    </source>
</evidence>
<protein>
    <submittedName>
        <fullName evidence="2">Uncharacterized protein</fullName>
    </submittedName>
</protein>
<evidence type="ECO:0000313" key="3">
    <source>
        <dbReference type="Proteomes" id="UP000187209"/>
    </source>
</evidence>
<dbReference type="PANTHER" id="PTHR40131:SF1">
    <property type="entry name" value="C1Q DOMAIN-CONTAINING PROTEIN"/>
    <property type="match status" value="1"/>
</dbReference>
<dbReference type="EMBL" id="MPUH01002087">
    <property type="protein sequence ID" value="OMJ65518.1"/>
    <property type="molecule type" value="Genomic_DNA"/>
</dbReference>
<evidence type="ECO:0000313" key="2">
    <source>
        <dbReference type="EMBL" id="OMJ65518.1"/>
    </source>
</evidence>
<proteinExistence type="predicted"/>
<feature type="coiled-coil region" evidence="1">
    <location>
        <begin position="311"/>
        <end position="371"/>
    </location>
</feature>
<name>A0A1R2ALV6_9CILI</name>
<dbReference type="AlphaFoldDB" id="A0A1R2ALV6"/>
<dbReference type="PANTHER" id="PTHR40131">
    <property type="entry name" value="C1Q DOMAIN-CONTAINING PROTEIN"/>
    <property type="match status" value="1"/>
</dbReference>
<accession>A0A1R2ALV6</accession>
<dbReference type="OrthoDB" id="189376at2759"/>
<keyword evidence="3" id="KW-1185">Reference proteome</keyword>
<dbReference type="Proteomes" id="UP000187209">
    <property type="component" value="Unassembled WGS sequence"/>
</dbReference>
<comment type="caution">
    <text evidence="2">The sequence shown here is derived from an EMBL/GenBank/DDBJ whole genome shotgun (WGS) entry which is preliminary data.</text>
</comment>
<sequence>MNISGKFSFEGIGKVLSTETKWKTVQSTIHLAFSAIGEILKAQESMIKDMELQVSNKPSRHEVKADMSDKVTISELSERLSSYNSIVEAKIIMLEEKASITDVQKLLSDRVKYDEVKKMLETKASAKDLNQEMDNVYSQIDKVYKEISTALSSIPQNKDSLILAELKNRPSFQQVEEILEKKTENLVKNLKQKADKNDLLKKADHADLKSLMTVLENKADLDYVDKLGLKVEKAEKNEGNMRKRTDKQVKDLLEDMSNSIFSEVDERLNKYTREIDKFMNDCNKELRHIKEKPGHTMSDIDYLKGKIKENAEYYERELEVIKESIKDIEINYRTDLSIEKVNNRDISMHRIEALEDSQKDIEKEIKTIYKEVSSLSTYIPSIRNTEDKLNQLISIKIKDLTNACLANVEDINSIKDQVCRKADSVDVENLIHDKNKLIIANLHEIREELKSKLGNIQTETLRKSIEIFQRIINERDFDGQLHRKADRKDFEALAKDIDELKSLQHQSSYEIISSQEQIFKDLSQDFAERINSVIVELREKTWTSEIVKLIDSKASIEETNQALVSLHSELDEKISSKDFETYQKENGIILNTLCAEICVGRWLWTTGQCKDKLIVWDDENTNTNPILFLWEAKKNFILIEEPGIYEVAFGIFSKGTVELMINGNRVLVEDSGDCESLSKSQFLLLPARARVAIRYLGLGGQGFLSVRKI</sequence>
<keyword evidence="1" id="KW-0175">Coiled coil</keyword>
<reference evidence="2 3" key="1">
    <citation type="submission" date="2016-11" db="EMBL/GenBank/DDBJ databases">
        <title>The macronuclear genome of Stentor coeruleus: a giant cell with tiny introns.</title>
        <authorList>
            <person name="Slabodnick M."/>
            <person name="Ruby J.G."/>
            <person name="Reiff S.B."/>
            <person name="Swart E.C."/>
            <person name="Gosai S."/>
            <person name="Prabakaran S."/>
            <person name="Witkowska E."/>
            <person name="Larue G.E."/>
            <person name="Fisher S."/>
            <person name="Freeman R.M."/>
            <person name="Gunawardena J."/>
            <person name="Chu W."/>
            <person name="Stover N.A."/>
            <person name="Gregory B.D."/>
            <person name="Nowacki M."/>
            <person name="Derisi J."/>
            <person name="Roy S.W."/>
            <person name="Marshall W.F."/>
            <person name="Sood P."/>
        </authorList>
    </citation>
    <scope>NUCLEOTIDE SEQUENCE [LARGE SCALE GENOMIC DNA]</scope>
    <source>
        <strain evidence="2">WM001</strain>
    </source>
</reference>
<gene>
    <name evidence="2" type="ORF">SteCoe_38069</name>
</gene>
<organism evidence="2 3">
    <name type="scientific">Stentor coeruleus</name>
    <dbReference type="NCBI Taxonomy" id="5963"/>
    <lineage>
        <taxon>Eukaryota</taxon>
        <taxon>Sar</taxon>
        <taxon>Alveolata</taxon>
        <taxon>Ciliophora</taxon>
        <taxon>Postciliodesmatophora</taxon>
        <taxon>Heterotrichea</taxon>
        <taxon>Heterotrichida</taxon>
        <taxon>Stentoridae</taxon>
        <taxon>Stentor</taxon>
    </lineage>
</organism>